<organism evidence="2 3">
    <name type="scientific">Mycoplasmoides fastidiosum</name>
    <dbReference type="NCBI Taxonomy" id="92758"/>
    <lineage>
        <taxon>Bacteria</taxon>
        <taxon>Bacillati</taxon>
        <taxon>Mycoplasmatota</taxon>
        <taxon>Mycoplasmoidales</taxon>
        <taxon>Mycoplasmoidaceae</taxon>
        <taxon>Mycoplasmoides</taxon>
    </lineage>
</organism>
<dbReference type="PANTHER" id="PTHR44825">
    <property type="match status" value="1"/>
</dbReference>
<dbReference type="CDD" id="cd06257">
    <property type="entry name" value="DnaJ"/>
    <property type="match status" value="1"/>
</dbReference>
<dbReference type="InterPro" id="IPR001623">
    <property type="entry name" value="DnaJ_domain"/>
</dbReference>
<dbReference type="SUPFAM" id="SSF46565">
    <property type="entry name" value="Chaperone J-domain"/>
    <property type="match status" value="1"/>
</dbReference>
<evidence type="ECO:0000313" key="3">
    <source>
        <dbReference type="Proteomes" id="UP001240643"/>
    </source>
</evidence>
<dbReference type="SMART" id="SM00271">
    <property type="entry name" value="DnaJ"/>
    <property type="match status" value="1"/>
</dbReference>
<proteinExistence type="predicted"/>
<reference evidence="2" key="1">
    <citation type="submission" date="2023-07" db="EMBL/GenBank/DDBJ databases">
        <title>Genomic Encyclopedia of Type Strains, Phase IV (KMG-IV): sequencing the most valuable type-strain genomes for metagenomic binning, comparative biology and taxonomic classification.</title>
        <authorList>
            <person name="Goeker M."/>
        </authorList>
    </citation>
    <scope>NUCLEOTIDE SEQUENCE [LARGE SCALE GENOMIC DNA]</scope>
    <source>
        <strain evidence="2">DSM 21204</strain>
    </source>
</reference>
<evidence type="ECO:0000313" key="2">
    <source>
        <dbReference type="EMBL" id="MDQ0513713.1"/>
    </source>
</evidence>
<protein>
    <submittedName>
        <fullName evidence="2">Curved DNA-binding protein CbpA</fullName>
    </submittedName>
</protein>
<dbReference type="PRINTS" id="PR00625">
    <property type="entry name" value="JDOMAIN"/>
</dbReference>
<dbReference type="EMBL" id="JAUSWO010000001">
    <property type="protein sequence ID" value="MDQ0513713.1"/>
    <property type="molecule type" value="Genomic_DNA"/>
</dbReference>
<keyword evidence="2" id="KW-0238">DNA-binding</keyword>
<dbReference type="InterPro" id="IPR036869">
    <property type="entry name" value="J_dom_sf"/>
</dbReference>
<name>A0ABU0LYD1_9BACT</name>
<gene>
    <name evidence="2" type="ORF">J2Z62_000151</name>
</gene>
<sequence length="379" mass="45892">MKKLNHYQILKVNYEATTAEIKKSYRKLLKKFHPDIYKKDDAHDITVLINQAYLILSDPVARDKYDRELFLKDDFDQNLERFFQNTQNQSWEEGKATSIFDKVYGFDSDSQQQNTTVQFRSSRFQNTKTFWNNSQADDTENIEDQLQKQHEETKSWNGYFDNAFDVKINKKAIKTFCHAFNVDWHTVLEILNESNLNRKEIYFRCYYGQHFFDHYHLNAKQILAENVYKSVIVYSDEYKKFVKRIEDQKGGLNLNAKFYFDEILLETNFEKLIRYYRLFECNFCIEDKYQKKLKYCHFCLNKRFLKERMAINIRWKQKNPPQTNTIVFKNFGNRNDYFIGDLILKLVPMKNFGEKNSQMVIYYEKENFSIDEIEENKIL</sequence>
<feature type="domain" description="J" evidence="1">
    <location>
        <begin position="5"/>
        <end position="69"/>
    </location>
</feature>
<dbReference type="PROSITE" id="PS50076">
    <property type="entry name" value="DNAJ_2"/>
    <property type="match status" value="1"/>
</dbReference>
<dbReference type="PANTHER" id="PTHR44825:SF1">
    <property type="entry name" value="DNAJ HOMOLOG SUBFAMILY C MEMBER 4"/>
    <property type="match status" value="1"/>
</dbReference>
<comment type="caution">
    <text evidence="2">The sequence shown here is derived from an EMBL/GenBank/DDBJ whole genome shotgun (WGS) entry which is preliminary data.</text>
</comment>
<dbReference type="InterPro" id="IPR052763">
    <property type="entry name" value="DnaJ_C4"/>
</dbReference>
<dbReference type="Gene3D" id="1.10.287.110">
    <property type="entry name" value="DnaJ domain"/>
    <property type="match status" value="1"/>
</dbReference>
<accession>A0ABU0LYD1</accession>
<dbReference type="GO" id="GO:0003677">
    <property type="term" value="F:DNA binding"/>
    <property type="evidence" value="ECO:0007669"/>
    <property type="project" value="UniProtKB-KW"/>
</dbReference>
<dbReference type="RefSeq" id="WP_256547586.1">
    <property type="nucleotide sequence ID" value="NZ_CP101809.1"/>
</dbReference>
<dbReference type="Pfam" id="PF00226">
    <property type="entry name" value="DnaJ"/>
    <property type="match status" value="1"/>
</dbReference>
<keyword evidence="3" id="KW-1185">Reference proteome</keyword>
<dbReference type="Proteomes" id="UP001240643">
    <property type="component" value="Unassembled WGS sequence"/>
</dbReference>
<evidence type="ECO:0000259" key="1">
    <source>
        <dbReference type="PROSITE" id="PS50076"/>
    </source>
</evidence>